<dbReference type="AlphaFoldDB" id="A0A0M3KD51"/>
<dbReference type="GO" id="GO:0006338">
    <property type="term" value="P:chromatin remodeling"/>
    <property type="evidence" value="ECO:0007669"/>
    <property type="project" value="TreeGrafter"/>
</dbReference>
<dbReference type="Gene3D" id="2.130.10.10">
    <property type="entry name" value="YVTN repeat-like/Quinoprotein amine dehydrogenase"/>
    <property type="match status" value="1"/>
</dbReference>
<keyword evidence="5" id="KW-1185">Reference proteome</keyword>
<dbReference type="GO" id="GO:0031491">
    <property type="term" value="F:nucleosome binding"/>
    <property type="evidence" value="ECO:0007669"/>
    <property type="project" value="TreeGrafter"/>
</dbReference>
<dbReference type="PANTHER" id="PTHR13831">
    <property type="entry name" value="MEMBER OF THE HIR1 FAMILY OF WD-REPEAT PROTEINS"/>
    <property type="match status" value="1"/>
</dbReference>
<keyword evidence="1" id="KW-0853">WD repeat</keyword>
<evidence type="ECO:0000256" key="1">
    <source>
        <dbReference type="PROSITE-ProRule" id="PRU00221"/>
    </source>
</evidence>
<evidence type="ECO:0000313" key="4">
    <source>
        <dbReference type="EMBL" id="VDK64202.1"/>
    </source>
</evidence>
<dbReference type="SMART" id="SM00320">
    <property type="entry name" value="WD40"/>
    <property type="match status" value="2"/>
</dbReference>
<feature type="compositionally biased region" description="Polar residues" evidence="3">
    <location>
        <begin position="407"/>
        <end position="420"/>
    </location>
</feature>
<keyword evidence="2" id="KW-0175">Coiled coil</keyword>
<feature type="region of interest" description="Disordered" evidence="3">
    <location>
        <begin position="330"/>
        <end position="420"/>
    </location>
</feature>
<dbReference type="InterPro" id="IPR015943">
    <property type="entry name" value="WD40/YVTN_repeat-like_dom_sf"/>
</dbReference>
<sequence>MVVLNSTRSGHTGIVKGLSWDPIGKFLASQSADRTVKIWAIDGWQCVKTIVEPFVESSPTTMFCRMDWSPDGTYLVLPCATNNEGPTAQLVRRKDWSMSLDLVGHRKAVTVIRACPRLLHYTTHKTDSLQGTQLKVTCFAVGSRDKALSVWLIPHIDRPIVVLNRLFKHSILDFSWNGLHLTICSMDGSVKSILFNANEVGRLMSDLEMVISFALFRRLPQYSTATNLAMTTKMNGDDVGTFLKRGTRDGNLPLGYELEMMKAKMDAEKRRNEEESKRRESLMRNRFEAHENAVTNGISAPSTTDSPKTNQLNEEVISSKDQAPVRAIVRPQSAAESPEIVSSQSASELNRPQQPVHNTEQKEVRTKSGKRRIQPVFVASLMAPEEDSSTVSNIQQQLNRSARPYALSTSHPLSFQSSQL</sequence>
<dbReference type="InterPro" id="IPR019015">
    <property type="entry name" value="HIRA_B_motif"/>
</dbReference>
<dbReference type="Proteomes" id="UP000267096">
    <property type="component" value="Unassembled WGS sequence"/>
</dbReference>
<dbReference type="Pfam" id="PF00400">
    <property type="entry name" value="WD40"/>
    <property type="match status" value="1"/>
</dbReference>
<dbReference type="GO" id="GO:0000417">
    <property type="term" value="C:HIR complex"/>
    <property type="evidence" value="ECO:0007669"/>
    <property type="project" value="TreeGrafter"/>
</dbReference>
<dbReference type="PANTHER" id="PTHR13831:SF0">
    <property type="entry name" value="PROTEIN HIRA"/>
    <property type="match status" value="1"/>
</dbReference>
<dbReference type="InterPro" id="IPR001680">
    <property type="entry name" value="WD40_rpt"/>
</dbReference>
<accession>A0A0M3KD51</accession>
<dbReference type="GO" id="GO:0000785">
    <property type="term" value="C:chromatin"/>
    <property type="evidence" value="ECO:0007669"/>
    <property type="project" value="TreeGrafter"/>
</dbReference>
<evidence type="ECO:0000313" key="5">
    <source>
        <dbReference type="Proteomes" id="UP000267096"/>
    </source>
</evidence>
<gene>
    <name evidence="4" type="ORF">ASIM_LOCUS18299</name>
</gene>
<dbReference type="InterPro" id="IPR031120">
    <property type="entry name" value="HIR1-like"/>
</dbReference>
<dbReference type="InterPro" id="IPR036322">
    <property type="entry name" value="WD40_repeat_dom_sf"/>
</dbReference>
<dbReference type="GO" id="GO:0006351">
    <property type="term" value="P:DNA-templated transcription"/>
    <property type="evidence" value="ECO:0007669"/>
    <property type="project" value="InterPro"/>
</dbReference>
<dbReference type="EMBL" id="UYRR01035302">
    <property type="protein sequence ID" value="VDK64202.1"/>
    <property type="molecule type" value="Genomic_DNA"/>
</dbReference>
<dbReference type="SUPFAM" id="SSF50978">
    <property type="entry name" value="WD40 repeat-like"/>
    <property type="match status" value="1"/>
</dbReference>
<evidence type="ECO:0000256" key="2">
    <source>
        <dbReference type="SAM" id="Coils"/>
    </source>
</evidence>
<evidence type="ECO:0000313" key="6">
    <source>
        <dbReference type="WBParaSite" id="ASIM_0001890301-mRNA-1"/>
    </source>
</evidence>
<feature type="repeat" description="WD" evidence="1">
    <location>
        <begin position="8"/>
        <end position="49"/>
    </location>
</feature>
<evidence type="ECO:0000256" key="3">
    <source>
        <dbReference type="SAM" id="MobiDB-lite"/>
    </source>
</evidence>
<dbReference type="PROSITE" id="PS50294">
    <property type="entry name" value="WD_REPEATS_REGION"/>
    <property type="match status" value="1"/>
</dbReference>
<feature type="region of interest" description="Disordered" evidence="3">
    <location>
        <begin position="291"/>
        <end position="310"/>
    </location>
</feature>
<dbReference type="GO" id="GO:0005634">
    <property type="term" value="C:nucleus"/>
    <property type="evidence" value="ECO:0007669"/>
    <property type="project" value="InterPro"/>
</dbReference>
<feature type="compositionally biased region" description="Polar residues" evidence="3">
    <location>
        <begin position="340"/>
        <end position="358"/>
    </location>
</feature>
<organism evidence="6">
    <name type="scientific">Anisakis simplex</name>
    <name type="common">Herring worm</name>
    <dbReference type="NCBI Taxonomy" id="6269"/>
    <lineage>
        <taxon>Eukaryota</taxon>
        <taxon>Metazoa</taxon>
        <taxon>Ecdysozoa</taxon>
        <taxon>Nematoda</taxon>
        <taxon>Chromadorea</taxon>
        <taxon>Rhabditida</taxon>
        <taxon>Spirurina</taxon>
        <taxon>Ascaridomorpha</taxon>
        <taxon>Ascaridoidea</taxon>
        <taxon>Anisakidae</taxon>
        <taxon>Anisakis</taxon>
        <taxon>Anisakis simplex complex</taxon>
    </lineage>
</organism>
<feature type="compositionally biased region" description="Polar residues" evidence="3">
    <location>
        <begin position="293"/>
        <end position="310"/>
    </location>
</feature>
<reference evidence="4 5" key="2">
    <citation type="submission" date="2018-11" db="EMBL/GenBank/DDBJ databases">
        <authorList>
            <consortium name="Pathogen Informatics"/>
        </authorList>
    </citation>
    <scope>NUCLEOTIDE SEQUENCE [LARGE SCALE GENOMIC DNA]</scope>
</reference>
<name>A0A0M3KD51_ANISI</name>
<dbReference type="Pfam" id="PF09453">
    <property type="entry name" value="HIRA_B"/>
    <property type="match status" value="1"/>
</dbReference>
<feature type="coiled-coil region" evidence="2">
    <location>
        <begin position="258"/>
        <end position="285"/>
    </location>
</feature>
<reference evidence="6" key="1">
    <citation type="submission" date="2017-02" db="UniProtKB">
        <authorList>
            <consortium name="WormBaseParasite"/>
        </authorList>
    </citation>
    <scope>IDENTIFICATION</scope>
</reference>
<dbReference type="WBParaSite" id="ASIM_0001890301-mRNA-1">
    <property type="protein sequence ID" value="ASIM_0001890301-mRNA-1"/>
    <property type="gene ID" value="ASIM_0001890301"/>
</dbReference>
<proteinExistence type="predicted"/>
<protein>
    <submittedName>
        <fullName evidence="6">Protein HIRA homolog (inferred by orthology to a C. elegans protein)</fullName>
    </submittedName>
</protein>
<feature type="compositionally biased region" description="Polar residues" evidence="3">
    <location>
        <begin position="389"/>
        <end position="400"/>
    </location>
</feature>
<dbReference type="OrthoDB" id="1741719at2759"/>
<dbReference type="PROSITE" id="PS50082">
    <property type="entry name" value="WD_REPEATS_2"/>
    <property type="match status" value="1"/>
</dbReference>